<dbReference type="AlphaFoldDB" id="A0A5J4Q2Y0"/>
<name>A0A5J4Q2Y0_9EUKA</name>
<proteinExistence type="predicted"/>
<feature type="non-terminal residue" evidence="1">
    <location>
        <position position="1"/>
    </location>
</feature>
<protein>
    <submittedName>
        <fullName evidence="1">Uncharacterized protein</fullName>
    </submittedName>
</protein>
<organism evidence="1 2">
    <name type="scientific">Streblomastix strix</name>
    <dbReference type="NCBI Taxonomy" id="222440"/>
    <lineage>
        <taxon>Eukaryota</taxon>
        <taxon>Metamonada</taxon>
        <taxon>Preaxostyla</taxon>
        <taxon>Oxymonadida</taxon>
        <taxon>Streblomastigidae</taxon>
        <taxon>Streblomastix</taxon>
    </lineage>
</organism>
<dbReference type="EMBL" id="SNRW01047244">
    <property type="protein sequence ID" value="KAA6315842.1"/>
    <property type="molecule type" value="Genomic_DNA"/>
</dbReference>
<evidence type="ECO:0000313" key="1">
    <source>
        <dbReference type="EMBL" id="KAA6315842.1"/>
    </source>
</evidence>
<reference evidence="1 2" key="1">
    <citation type="submission" date="2019-03" db="EMBL/GenBank/DDBJ databases">
        <title>Single cell metagenomics reveals metabolic interactions within the superorganism composed of flagellate Streblomastix strix and complex community of Bacteroidetes bacteria on its surface.</title>
        <authorList>
            <person name="Treitli S.C."/>
            <person name="Kolisko M."/>
            <person name="Husnik F."/>
            <person name="Keeling P."/>
            <person name="Hampl V."/>
        </authorList>
    </citation>
    <scope>NUCLEOTIDE SEQUENCE [LARGE SCALE GENOMIC DNA]</scope>
    <source>
        <strain evidence="1">ST1C</strain>
    </source>
</reference>
<sequence length="162" mass="17901">RVAIGSLANTVIAIKLVLELLGVNYPQQLIYGKGLYSQMYGQCGRPAKQFQAYGACGNGFLCQLGYVDLVVELQRVQLIINTDKSSAMRQFLLGLENFAALVQQGPLRSELLVKRQVLYLEFLLKSQLVLRHVWQGSGVCLPDYTAIVNFYLTQVGPCPSSA</sequence>
<comment type="caution">
    <text evidence="1">The sequence shown here is derived from an EMBL/GenBank/DDBJ whole genome shotgun (WGS) entry which is preliminary data.</text>
</comment>
<dbReference type="Proteomes" id="UP000324800">
    <property type="component" value="Unassembled WGS sequence"/>
</dbReference>
<accession>A0A5J4Q2Y0</accession>
<evidence type="ECO:0000313" key="2">
    <source>
        <dbReference type="Proteomes" id="UP000324800"/>
    </source>
</evidence>
<gene>
    <name evidence="1" type="ORF">EZS28_055353</name>
</gene>